<dbReference type="Proteomes" id="UP001151760">
    <property type="component" value="Unassembled WGS sequence"/>
</dbReference>
<reference evidence="1" key="2">
    <citation type="submission" date="2022-01" db="EMBL/GenBank/DDBJ databases">
        <authorList>
            <person name="Yamashiro T."/>
            <person name="Shiraishi A."/>
            <person name="Satake H."/>
            <person name="Nakayama K."/>
        </authorList>
    </citation>
    <scope>NUCLEOTIDE SEQUENCE</scope>
</reference>
<proteinExistence type="predicted"/>
<organism evidence="1 2">
    <name type="scientific">Tanacetum coccineum</name>
    <dbReference type="NCBI Taxonomy" id="301880"/>
    <lineage>
        <taxon>Eukaryota</taxon>
        <taxon>Viridiplantae</taxon>
        <taxon>Streptophyta</taxon>
        <taxon>Embryophyta</taxon>
        <taxon>Tracheophyta</taxon>
        <taxon>Spermatophyta</taxon>
        <taxon>Magnoliopsida</taxon>
        <taxon>eudicotyledons</taxon>
        <taxon>Gunneridae</taxon>
        <taxon>Pentapetalae</taxon>
        <taxon>asterids</taxon>
        <taxon>campanulids</taxon>
        <taxon>Asterales</taxon>
        <taxon>Asteraceae</taxon>
        <taxon>Asteroideae</taxon>
        <taxon>Anthemideae</taxon>
        <taxon>Anthemidinae</taxon>
        <taxon>Tanacetum</taxon>
    </lineage>
</organism>
<gene>
    <name evidence="1" type="ORF">Tco_1092045</name>
</gene>
<protein>
    <submittedName>
        <fullName evidence="1">Uncharacterized protein</fullName>
    </submittedName>
</protein>
<evidence type="ECO:0000313" key="2">
    <source>
        <dbReference type="Proteomes" id="UP001151760"/>
    </source>
</evidence>
<sequence>MAAAVVAGDGEDGDVVSREGGVVVRWLRWWPEPGWRRRRWPKNMESGRSALMSMGRVFKTSLQRQRSKNNPGNRPSVSNSFDEYTVIVIKMKAAVVAADGGDGGVVSRGGGVVGVVVETWLEAASVAGKYGEWEKCG</sequence>
<evidence type="ECO:0000313" key="1">
    <source>
        <dbReference type="EMBL" id="GJT96527.1"/>
    </source>
</evidence>
<accession>A0ABQ5I8R0</accession>
<reference evidence="1" key="1">
    <citation type="journal article" date="2022" name="Int. J. Mol. Sci.">
        <title>Draft Genome of Tanacetum Coccineum: Genomic Comparison of Closely Related Tanacetum-Family Plants.</title>
        <authorList>
            <person name="Yamashiro T."/>
            <person name="Shiraishi A."/>
            <person name="Nakayama K."/>
            <person name="Satake H."/>
        </authorList>
    </citation>
    <scope>NUCLEOTIDE SEQUENCE</scope>
</reference>
<keyword evidence="2" id="KW-1185">Reference proteome</keyword>
<dbReference type="EMBL" id="BQNB010020489">
    <property type="protein sequence ID" value="GJT96527.1"/>
    <property type="molecule type" value="Genomic_DNA"/>
</dbReference>
<comment type="caution">
    <text evidence="1">The sequence shown here is derived from an EMBL/GenBank/DDBJ whole genome shotgun (WGS) entry which is preliminary data.</text>
</comment>
<name>A0ABQ5I8R0_9ASTR</name>